<dbReference type="EC" id="2.7.13.3" evidence="2"/>
<dbReference type="InterPro" id="IPR014710">
    <property type="entry name" value="RmlC-like_jellyroll"/>
</dbReference>
<evidence type="ECO:0000313" key="5">
    <source>
        <dbReference type="EMBL" id="RFU14975.1"/>
    </source>
</evidence>
<dbReference type="InterPro" id="IPR036890">
    <property type="entry name" value="HATPase_C_sf"/>
</dbReference>
<dbReference type="InterPro" id="IPR005467">
    <property type="entry name" value="His_kinase_dom"/>
</dbReference>
<dbReference type="SUPFAM" id="SSF51206">
    <property type="entry name" value="cAMP-binding domain-like"/>
    <property type="match status" value="1"/>
</dbReference>
<dbReference type="SMART" id="SM00100">
    <property type="entry name" value="cNMP"/>
    <property type="match status" value="1"/>
</dbReference>
<evidence type="ECO:0000256" key="2">
    <source>
        <dbReference type="ARBA" id="ARBA00012438"/>
    </source>
</evidence>
<sequence length="480" mass="52426">MDKAQMEGQVTSETISAQELLSQLRETAVFSQSQAADLACLDDVELVHAPAGSLLFEQGEPRLSFWVLLGGQVKVTKAGSKGEITPLAVLQAGESFGEVPLMLGSECAPASCSVVEDSTLVRIEADAFWRLMSTCPAVRGGVLANMARRIETYQTLTQQREKLISLGTLAAGLMHELNNPGAAAKRAASQLRENMTQLQEISLRLTDTPLTQEQKSCLRDLQQAAFNQQKNAALGSLEQSDAEEALTEWLESIGVMNAWKLAPILVAAGWVRDDIQCAQYAFPPALLSDALNWLGALLSNFHLLTTIEESLSRVTELVIAVKKYAWDGKNKEHQVDVQDSIHSTLILLGHKFRHKQIVVEKRFTPELPRLTTSATGLSQVWTNLLDNAIDASPDGGKIVVRTWVERNQVCVGVSDTGPGIPPEHRERIFEPFFTTKPAGVGTGLGLDITYRIVAGSYHGQIEFTSEPGNTEFIVRLPISE</sequence>
<dbReference type="PROSITE" id="PS50042">
    <property type="entry name" value="CNMP_BINDING_3"/>
    <property type="match status" value="1"/>
</dbReference>
<proteinExistence type="predicted"/>
<protein>
    <recommendedName>
        <fullName evidence="2">histidine kinase</fullName>
        <ecNumber evidence="2">2.7.13.3</ecNumber>
    </recommendedName>
</protein>
<dbReference type="Pfam" id="PF02518">
    <property type="entry name" value="HATPase_c"/>
    <property type="match status" value="1"/>
</dbReference>
<reference evidence="5 6" key="1">
    <citation type="submission" date="2018-08" db="EMBL/GenBank/DDBJ databases">
        <title>Acidipila sp. 4G-K13, an acidobacterium isolated from forest soil.</title>
        <authorList>
            <person name="Gao Z.-H."/>
            <person name="Qiu L.-H."/>
        </authorList>
    </citation>
    <scope>NUCLEOTIDE SEQUENCE [LARGE SCALE GENOMIC DNA]</scope>
    <source>
        <strain evidence="5 6">4G-K13</strain>
    </source>
</reference>
<evidence type="ECO:0000313" key="6">
    <source>
        <dbReference type="Proteomes" id="UP000264702"/>
    </source>
</evidence>
<evidence type="ECO:0000259" key="4">
    <source>
        <dbReference type="PROSITE" id="PS50109"/>
    </source>
</evidence>
<dbReference type="Gene3D" id="2.60.120.10">
    <property type="entry name" value="Jelly Rolls"/>
    <property type="match status" value="1"/>
</dbReference>
<accession>A0A372IJD9</accession>
<comment type="caution">
    <text evidence="5">The sequence shown here is derived from an EMBL/GenBank/DDBJ whole genome shotgun (WGS) entry which is preliminary data.</text>
</comment>
<dbReference type="PANTHER" id="PTHR43065:SF48">
    <property type="entry name" value="HISTIDINE KINASE"/>
    <property type="match status" value="1"/>
</dbReference>
<dbReference type="CDD" id="cd00038">
    <property type="entry name" value="CAP_ED"/>
    <property type="match status" value="1"/>
</dbReference>
<dbReference type="PANTHER" id="PTHR43065">
    <property type="entry name" value="SENSOR HISTIDINE KINASE"/>
    <property type="match status" value="1"/>
</dbReference>
<dbReference type="PROSITE" id="PS50109">
    <property type="entry name" value="HIS_KIN"/>
    <property type="match status" value="1"/>
</dbReference>
<dbReference type="InterPro" id="IPR003594">
    <property type="entry name" value="HATPase_dom"/>
</dbReference>
<evidence type="ECO:0000256" key="1">
    <source>
        <dbReference type="ARBA" id="ARBA00000085"/>
    </source>
</evidence>
<organism evidence="5 6">
    <name type="scientific">Paracidobacterium acidisoli</name>
    <dbReference type="NCBI Taxonomy" id="2303751"/>
    <lineage>
        <taxon>Bacteria</taxon>
        <taxon>Pseudomonadati</taxon>
        <taxon>Acidobacteriota</taxon>
        <taxon>Terriglobia</taxon>
        <taxon>Terriglobales</taxon>
        <taxon>Acidobacteriaceae</taxon>
        <taxon>Paracidobacterium</taxon>
    </lineage>
</organism>
<name>A0A372IJD9_9BACT</name>
<gene>
    <name evidence="5" type="ORF">D0Y96_19420</name>
</gene>
<feature type="domain" description="Cyclic nucleotide-binding" evidence="3">
    <location>
        <begin position="41"/>
        <end position="149"/>
    </location>
</feature>
<feature type="domain" description="Histidine kinase" evidence="4">
    <location>
        <begin position="303"/>
        <end position="480"/>
    </location>
</feature>
<dbReference type="Gene3D" id="1.10.287.130">
    <property type="match status" value="1"/>
</dbReference>
<dbReference type="AlphaFoldDB" id="A0A372IJD9"/>
<keyword evidence="6" id="KW-1185">Reference proteome</keyword>
<evidence type="ECO:0000259" key="3">
    <source>
        <dbReference type="PROSITE" id="PS50042"/>
    </source>
</evidence>
<dbReference type="Proteomes" id="UP000264702">
    <property type="component" value="Unassembled WGS sequence"/>
</dbReference>
<keyword evidence="5" id="KW-0418">Kinase</keyword>
<dbReference type="Gene3D" id="3.30.565.10">
    <property type="entry name" value="Histidine kinase-like ATPase, C-terminal domain"/>
    <property type="match status" value="1"/>
</dbReference>
<dbReference type="SMART" id="SM00387">
    <property type="entry name" value="HATPase_c"/>
    <property type="match status" value="1"/>
</dbReference>
<dbReference type="Pfam" id="PF00027">
    <property type="entry name" value="cNMP_binding"/>
    <property type="match status" value="1"/>
</dbReference>
<comment type="catalytic activity">
    <reaction evidence="1">
        <text>ATP + protein L-histidine = ADP + protein N-phospho-L-histidine.</text>
        <dbReference type="EC" id="2.7.13.3"/>
    </reaction>
</comment>
<dbReference type="GO" id="GO:0004673">
    <property type="term" value="F:protein histidine kinase activity"/>
    <property type="evidence" value="ECO:0007669"/>
    <property type="project" value="UniProtKB-EC"/>
</dbReference>
<dbReference type="SUPFAM" id="SSF55874">
    <property type="entry name" value="ATPase domain of HSP90 chaperone/DNA topoisomerase II/histidine kinase"/>
    <property type="match status" value="1"/>
</dbReference>
<dbReference type="InterPro" id="IPR018490">
    <property type="entry name" value="cNMP-bd_dom_sf"/>
</dbReference>
<dbReference type="InterPro" id="IPR004358">
    <property type="entry name" value="Sig_transdc_His_kin-like_C"/>
</dbReference>
<keyword evidence="5" id="KW-0808">Transferase</keyword>
<dbReference type="PRINTS" id="PR00344">
    <property type="entry name" value="BCTRLSENSOR"/>
</dbReference>
<dbReference type="InterPro" id="IPR000595">
    <property type="entry name" value="cNMP-bd_dom"/>
</dbReference>
<dbReference type="OrthoDB" id="9784397at2"/>
<dbReference type="EMBL" id="QVQT01000008">
    <property type="protein sequence ID" value="RFU14975.1"/>
    <property type="molecule type" value="Genomic_DNA"/>
</dbReference>